<comment type="subcellular location">
    <subcellularLocation>
        <location evidence="1">Nucleus</location>
    </subcellularLocation>
</comment>
<feature type="domain" description="Nucleoprotein TPR/MPL1" evidence="5">
    <location>
        <begin position="192"/>
        <end position="270"/>
    </location>
</feature>
<protein>
    <submittedName>
        <fullName evidence="7">Putative nucleoprotein TPR-like</fullName>
    </submittedName>
</protein>
<dbReference type="EMBL" id="MRZV01000200">
    <property type="protein sequence ID" value="PIK55813.1"/>
    <property type="molecule type" value="Genomic_DNA"/>
</dbReference>
<evidence type="ECO:0000256" key="1">
    <source>
        <dbReference type="ARBA" id="ARBA00004123"/>
    </source>
</evidence>
<evidence type="ECO:0000313" key="8">
    <source>
        <dbReference type="Proteomes" id="UP000230750"/>
    </source>
</evidence>
<reference evidence="7 8" key="1">
    <citation type="journal article" date="2017" name="PLoS Biol.">
        <title>The sea cucumber genome provides insights into morphological evolution and visceral regeneration.</title>
        <authorList>
            <person name="Zhang X."/>
            <person name="Sun L."/>
            <person name="Yuan J."/>
            <person name="Sun Y."/>
            <person name="Gao Y."/>
            <person name="Zhang L."/>
            <person name="Li S."/>
            <person name="Dai H."/>
            <person name="Hamel J.F."/>
            <person name="Liu C."/>
            <person name="Yu Y."/>
            <person name="Liu S."/>
            <person name="Lin W."/>
            <person name="Guo K."/>
            <person name="Jin S."/>
            <person name="Xu P."/>
            <person name="Storey K.B."/>
            <person name="Huan P."/>
            <person name="Zhang T."/>
            <person name="Zhou Y."/>
            <person name="Zhang J."/>
            <person name="Lin C."/>
            <person name="Li X."/>
            <person name="Xing L."/>
            <person name="Huo D."/>
            <person name="Sun M."/>
            <person name="Wang L."/>
            <person name="Mercier A."/>
            <person name="Li F."/>
            <person name="Yang H."/>
            <person name="Xiang J."/>
        </authorList>
    </citation>
    <scope>NUCLEOTIDE SEQUENCE [LARGE SCALE GENOMIC DNA]</scope>
    <source>
        <strain evidence="7">Shaxun</strain>
        <tissue evidence="7">Muscle</tissue>
    </source>
</reference>
<sequence>MDRGSDQRMKQHHHPCPQWLQQNILAVALSEDAIAALSPETLQKLEGLFNSKEDALTSLKTQLEKLKVNSEQRFQQLETEWVKTNTQLEKESSEAVELRTSKTKLEEQLKQSEDELRNLKERTEGSFGTHQELTRANEQLTAEKQEMVTIIDRKTKQIQRLNDEWKSMSEKLAAADMAKSEIQMKLDEVQHEDFSGKFREKRFEQEKEMLSSQIDWLEKSLKEKIEEVLSLRKEKSSQIVELQSDLSNREDDIKQLQDQVKRMEKTLEEQTRKMEETRDKLQENLDVISRNEEQFNGELQAQKKLTDIYKQTSDEHEGRVRELISAVEELQKLLKLATDAQEELEVNNKKMEATYTTEKEELVKKVDKMEQELDNANDLLAAARKKGLTPLSEEELTSLSPTAAAASSFIKSGMTLTQMYSEYIKASESLQSEKLENQRLNEYMDQILQEIEEKAPILQQQREDYEKSLETTNQLSIRLDAALLVRNVNSKRATADEAERRRGHVMREKERLKQQTVDLGQQVRVLLREVHEVRGGPITSEEFEPGVSSSDVTSSSQVIDRHLVTFKNIEEIQKQNADLLNLVRVLSEKREAEENENLESNSGLTAGLLVVI</sequence>
<feature type="coiled-coil region" evidence="4">
    <location>
        <begin position="430"/>
        <end position="468"/>
    </location>
</feature>
<gene>
    <name evidence="7" type="ORF">BSL78_07301</name>
</gene>
<proteinExistence type="predicted"/>
<feature type="coiled-coil region" evidence="4">
    <location>
        <begin position="569"/>
        <end position="596"/>
    </location>
</feature>
<evidence type="ECO:0000256" key="2">
    <source>
        <dbReference type="ARBA" id="ARBA00023054"/>
    </source>
</evidence>
<dbReference type="PANTHER" id="PTHR18898:SF2">
    <property type="entry name" value="NUCLEOPROTEIN TPR"/>
    <property type="match status" value="1"/>
</dbReference>
<dbReference type="Pfam" id="PF25785">
    <property type="entry name" value="TPR"/>
    <property type="match status" value="1"/>
</dbReference>
<dbReference type="GO" id="GO:0017056">
    <property type="term" value="F:structural constituent of nuclear pore"/>
    <property type="evidence" value="ECO:0007669"/>
    <property type="project" value="TreeGrafter"/>
</dbReference>
<evidence type="ECO:0000259" key="5">
    <source>
        <dbReference type="Pfam" id="PF25481"/>
    </source>
</evidence>
<dbReference type="InterPro" id="IPR057974">
    <property type="entry name" value="NUA/TPR/MLP1-2-like_dom"/>
</dbReference>
<dbReference type="Gene3D" id="1.10.287.1490">
    <property type="match status" value="1"/>
</dbReference>
<dbReference type="OrthoDB" id="343070at2759"/>
<keyword evidence="2 4" id="KW-0175">Coiled coil</keyword>
<comment type="caution">
    <text evidence="7">The sequence shown here is derived from an EMBL/GenBank/DDBJ whole genome shotgun (WGS) entry which is preliminary data.</text>
</comment>
<feature type="domain" description="NUA/TPR/MLP1-2-like" evidence="6">
    <location>
        <begin position="495"/>
        <end position="594"/>
    </location>
</feature>
<dbReference type="InterPro" id="IPR057577">
    <property type="entry name" value="Nucleoprot-TPR/MLP1_dom"/>
</dbReference>
<dbReference type="GO" id="GO:0005643">
    <property type="term" value="C:nuclear pore"/>
    <property type="evidence" value="ECO:0007669"/>
    <property type="project" value="TreeGrafter"/>
</dbReference>
<dbReference type="Pfam" id="PF25481">
    <property type="entry name" value="Nucleoprot-TPR"/>
    <property type="match status" value="1"/>
</dbReference>
<dbReference type="STRING" id="307972.A0A2G8L6C3"/>
<accession>A0A2G8L6C3</accession>
<dbReference type="Proteomes" id="UP000230750">
    <property type="component" value="Unassembled WGS sequence"/>
</dbReference>
<dbReference type="PANTHER" id="PTHR18898">
    <property type="entry name" value="NUCLEOPROTEIN TPR-RELATED"/>
    <property type="match status" value="1"/>
</dbReference>
<dbReference type="GO" id="GO:1901673">
    <property type="term" value="P:regulation of mitotic spindle assembly"/>
    <property type="evidence" value="ECO:0007669"/>
    <property type="project" value="TreeGrafter"/>
</dbReference>
<keyword evidence="3" id="KW-0539">Nucleus</keyword>
<dbReference type="GO" id="GO:0006406">
    <property type="term" value="P:mRNA export from nucleus"/>
    <property type="evidence" value="ECO:0007669"/>
    <property type="project" value="TreeGrafter"/>
</dbReference>
<organism evidence="7 8">
    <name type="scientific">Stichopus japonicus</name>
    <name type="common">Sea cucumber</name>
    <dbReference type="NCBI Taxonomy" id="307972"/>
    <lineage>
        <taxon>Eukaryota</taxon>
        <taxon>Metazoa</taxon>
        <taxon>Echinodermata</taxon>
        <taxon>Eleutherozoa</taxon>
        <taxon>Echinozoa</taxon>
        <taxon>Holothuroidea</taxon>
        <taxon>Aspidochirotacea</taxon>
        <taxon>Aspidochirotida</taxon>
        <taxon>Stichopodidae</taxon>
        <taxon>Apostichopus</taxon>
    </lineage>
</organism>
<evidence type="ECO:0000256" key="3">
    <source>
        <dbReference type="ARBA" id="ARBA00023242"/>
    </source>
</evidence>
<feature type="coiled-coil region" evidence="4">
    <location>
        <begin position="207"/>
        <end position="386"/>
    </location>
</feature>
<feature type="coiled-coil region" evidence="4">
    <location>
        <begin position="42"/>
        <end position="171"/>
    </location>
</feature>
<dbReference type="AlphaFoldDB" id="A0A2G8L6C3"/>
<evidence type="ECO:0000256" key="4">
    <source>
        <dbReference type="SAM" id="Coils"/>
    </source>
</evidence>
<keyword evidence="8" id="KW-1185">Reference proteome</keyword>
<evidence type="ECO:0000259" key="6">
    <source>
        <dbReference type="Pfam" id="PF25785"/>
    </source>
</evidence>
<name>A0A2G8L6C3_STIJA</name>
<evidence type="ECO:0000313" key="7">
    <source>
        <dbReference type="EMBL" id="PIK55813.1"/>
    </source>
</evidence>